<comment type="caution">
    <text evidence="2">The sequence shown here is derived from an EMBL/GenBank/DDBJ whole genome shotgun (WGS) entry which is preliminary data.</text>
</comment>
<dbReference type="SUPFAM" id="SSF53474">
    <property type="entry name" value="alpha/beta-Hydrolases"/>
    <property type="match status" value="1"/>
</dbReference>
<dbReference type="InterPro" id="IPR053145">
    <property type="entry name" value="AB_hydrolase_Est10"/>
</dbReference>
<dbReference type="AlphaFoldDB" id="A0A0E9MXU4"/>
<gene>
    <name evidence="2" type="ORF">FPE01S_01_14140</name>
</gene>
<evidence type="ECO:0000259" key="1">
    <source>
        <dbReference type="Pfam" id="PF12146"/>
    </source>
</evidence>
<keyword evidence="3" id="KW-1185">Reference proteome</keyword>
<dbReference type="InterPro" id="IPR022742">
    <property type="entry name" value="Hydrolase_4"/>
</dbReference>
<dbReference type="Proteomes" id="UP000033121">
    <property type="component" value="Unassembled WGS sequence"/>
</dbReference>
<proteinExistence type="predicted"/>
<accession>A0A0E9MXU4</accession>
<dbReference type="Gene3D" id="3.40.50.1820">
    <property type="entry name" value="alpha/beta hydrolase"/>
    <property type="match status" value="1"/>
</dbReference>
<feature type="domain" description="Serine aminopeptidase S33" evidence="1">
    <location>
        <begin position="79"/>
        <end position="176"/>
    </location>
</feature>
<dbReference type="PANTHER" id="PTHR43265">
    <property type="entry name" value="ESTERASE ESTD"/>
    <property type="match status" value="1"/>
</dbReference>
<dbReference type="InterPro" id="IPR029058">
    <property type="entry name" value="AB_hydrolase_fold"/>
</dbReference>
<name>A0A0E9MXU4_9BACT</name>
<dbReference type="PANTHER" id="PTHR43265:SF1">
    <property type="entry name" value="ESTERASE ESTD"/>
    <property type="match status" value="1"/>
</dbReference>
<evidence type="ECO:0000313" key="3">
    <source>
        <dbReference type="Proteomes" id="UP000033121"/>
    </source>
</evidence>
<reference evidence="2 3" key="1">
    <citation type="submission" date="2015-04" db="EMBL/GenBank/DDBJ databases">
        <title>Whole genome shotgun sequence of Flavihumibacter petaseus NBRC 106054.</title>
        <authorList>
            <person name="Miyazawa S."/>
            <person name="Hosoyama A."/>
            <person name="Hashimoto M."/>
            <person name="Noguchi M."/>
            <person name="Tsuchikane K."/>
            <person name="Ohji S."/>
            <person name="Yamazoe A."/>
            <person name="Ichikawa N."/>
            <person name="Kimura A."/>
            <person name="Fujita N."/>
        </authorList>
    </citation>
    <scope>NUCLEOTIDE SEQUENCE [LARGE SCALE GENOMIC DNA]</scope>
    <source>
        <strain evidence="2 3">NBRC 106054</strain>
    </source>
</reference>
<dbReference type="EMBL" id="BBWV01000001">
    <property type="protein sequence ID" value="GAO42399.1"/>
    <property type="molecule type" value="Genomic_DNA"/>
</dbReference>
<dbReference type="GO" id="GO:0052689">
    <property type="term" value="F:carboxylic ester hydrolase activity"/>
    <property type="evidence" value="ECO:0007669"/>
    <property type="project" value="TreeGrafter"/>
</dbReference>
<dbReference type="Pfam" id="PF12146">
    <property type="entry name" value="Hydrolase_4"/>
    <property type="match status" value="1"/>
</dbReference>
<evidence type="ECO:0000313" key="2">
    <source>
        <dbReference type="EMBL" id="GAO42399.1"/>
    </source>
</evidence>
<sequence>MLSCIVSVQSQTGDRPQTPHPPYPYQSDSLVYQPEGDSSRYGITVTKPSTGGPFASFLLITGSGPQDRDETILRHKPFAVLADFLTRQGYLVMRVDDRGVGQSNGNFAGATSFDFASDVQKQLAFLRSLPQVDKKRIGLIGHSEGGMIAPIVASRDKQIAYMILLAGPGVPIGQLMGEQNQAVLQSAGVDSLAALSYGKFFAATMPAVAAAPTRDSAARILSEQLNTWRQAEHPNRVFATTAIRNDSGAVIYQQRVLQQIYSPWFRTFLGYDPELYLEMVTCKVLALNGARDIQVLPDSNLEGIRKALAGSSQTATIEKLPGLNHLFQTCKLCTVQEYGILTETLSPVLLDRLADWLKKNAATP</sequence>
<organism evidence="2 3">
    <name type="scientific">Flavihumibacter petaseus NBRC 106054</name>
    <dbReference type="NCBI Taxonomy" id="1220578"/>
    <lineage>
        <taxon>Bacteria</taxon>
        <taxon>Pseudomonadati</taxon>
        <taxon>Bacteroidota</taxon>
        <taxon>Chitinophagia</taxon>
        <taxon>Chitinophagales</taxon>
        <taxon>Chitinophagaceae</taxon>
        <taxon>Flavihumibacter</taxon>
    </lineage>
</organism>
<dbReference type="STRING" id="1220578.FPE01S_01_14140"/>
<protein>
    <recommendedName>
        <fullName evidence="1">Serine aminopeptidase S33 domain-containing protein</fullName>
    </recommendedName>
</protein>